<name>A0A7W3QR26_ACTNM</name>
<dbReference type="EMBL" id="JACJIA010000013">
    <property type="protein sequence ID" value="MBA8955948.1"/>
    <property type="molecule type" value="Genomic_DNA"/>
</dbReference>
<dbReference type="InterPro" id="IPR005543">
    <property type="entry name" value="PASTA_dom"/>
</dbReference>
<dbReference type="Proteomes" id="UP000572680">
    <property type="component" value="Unassembled WGS sequence"/>
</dbReference>
<dbReference type="RefSeq" id="WP_182847885.1">
    <property type="nucleotide sequence ID" value="NZ_BAAALP010000026.1"/>
</dbReference>
<feature type="region of interest" description="Disordered" evidence="1">
    <location>
        <begin position="210"/>
        <end position="234"/>
    </location>
</feature>
<sequence>MPENDPNRHPGPPAGEGGAARPADERAADERAEPGPEAPGEGAERAPQGPELSRKAMLLLGGGASVGAALVLGASLLVGGPGGAGHGGAEPSERIRPVGDGPVSPGAPTAVPQLAGTGSMAAVGLLAARRFPLGGIIQVPSSQRPGLVLRSHPPAGASVSGGTPVTLYVSAGRVGGDRVTVPYLVGLGEAQARASAAALGLTVRTSGAGATVRAQQPAPGSSGPNGATVALTLG</sequence>
<dbReference type="PROSITE" id="PS51178">
    <property type="entry name" value="PASTA"/>
    <property type="match status" value="1"/>
</dbReference>
<proteinExistence type="predicted"/>
<feature type="domain" description="PASTA" evidence="2">
    <location>
        <begin position="175"/>
        <end position="234"/>
    </location>
</feature>
<keyword evidence="4" id="KW-1185">Reference proteome</keyword>
<organism evidence="3 4">
    <name type="scientific">Actinomadura namibiensis</name>
    <dbReference type="NCBI Taxonomy" id="182080"/>
    <lineage>
        <taxon>Bacteria</taxon>
        <taxon>Bacillati</taxon>
        <taxon>Actinomycetota</taxon>
        <taxon>Actinomycetes</taxon>
        <taxon>Streptosporangiales</taxon>
        <taxon>Thermomonosporaceae</taxon>
        <taxon>Actinomadura</taxon>
    </lineage>
</organism>
<feature type="region of interest" description="Disordered" evidence="1">
    <location>
        <begin position="1"/>
        <end position="52"/>
    </location>
</feature>
<evidence type="ECO:0000256" key="1">
    <source>
        <dbReference type="SAM" id="MobiDB-lite"/>
    </source>
</evidence>
<feature type="compositionally biased region" description="Low complexity" evidence="1">
    <location>
        <begin position="38"/>
        <end position="52"/>
    </location>
</feature>
<evidence type="ECO:0000313" key="4">
    <source>
        <dbReference type="Proteomes" id="UP000572680"/>
    </source>
</evidence>
<feature type="compositionally biased region" description="Basic and acidic residues" evidence="1">
    <location>
        <begin position="22"/>
        <end position="34"/>
    </location>
</feature>
<comment type="caution">
    <text evidence="3">The sequence shown here is derived from an EMBL/GenBank/DDBJ whole genome shotgun (WGS) entry which is preliminary data.</text>
</comment>
<dbReference type="SUPFAM" id="SSF54184">
    <property type="entry name" value="Penicillin-binding protein 2x (pbp-2x), c-terminal domain"/>
    <property type="match status" value="1"/>
</dbReference>
<reference evidence="3 4" key="1">
    <citation type="submission" date="2020-08" db="EMBL/GenBank/DDBJ databases">
        <title>Genomic Encyclopedia of Type Strains, Phase IV (KMG-IV): sequencing the most valuable type-strain genomes for metagenomic binning, comparative biology and taxonomic classification.</title>
        <authorList>
            <person name="Goeker M."/>
        </authorList>
    </citation>
    <scope>NUCLEOTIDE SEQUENCE [LARGE SCALE GENOMIC DNA]</scope>
    <source>
        <strain evidence="3 4">DSM 44197</strain>
    </source>
</reference>
<dbReference type="Gene3D" id="3.30.10.20">
    <property type="match status" value="2"/>
</dbReference>
<protein>
    <recommendedName>
        <fullName evidence="2">PASTA domain-containing protein</fullName>
    </recommendedName>
</protein>
<evidence type="ECO:0000259" key="2">
    <source>
        <dbReference type="PROSITE" id="PS51178"/>
    </source>
</evidence>
<dbReference type="SMART" id="SM00740">
    <property type="entry name" value="PASTA"/>
    <property type="match status" value="2"/>
</dbReference>
<gene>
    <name evidence="3" type="ORF">HNR61_007630</name>
</gene>
<dbReference type="Pfam" id="PF03793">
    <property type="entry name" value="PASTA"/>
    <property type="match status" value="2"/>
</dbReference>
<evidence type="ECO:0000313" key="3">
    <source>
        <dbReference type="EMBL" id="MBA8955948.1"/>
    </source>
</evidence>
<accession>A0A7W3QR26</accession>
<dbReference type="AlphaFoldDB" id="A0A7W3QR26"/>
<dbReference type="CDD" id="cd06577">
    <property type="entry name" value="PASTA_pknB"/>
    <property type="match status" value="1"/>
</dbReference>
<feature type="region of interest" description="Disordered" evidence="1">
    <location>
        <begin position="82"/>
        <end position="112"/>
    </location>
</feature>